<dbReference type="InterPro" id="IPR038058">
    <property type="entry name" value="PhnH-like_sp"/>
</dbReference>
<accession>A0ABW4LL97</accession>
<dbReference type="EMBL" id="JBHUEM010000001">
    <property type="protein sequence ID" value="MFD1735176.1"/>
    <property type="molecule type" value="Genomic_DNA"/>
</dbReference>
<sequence length="212" mass="23663">MTKANYDTFDFVHGTQQIFRKLVDCMARPGKVNSLKEDIWPIEGDRGLSKALIGLAYTLLDREVSFYIVCEEKERVEQFLKWSTFSTTGTLQTADYIFIQHSLSGGEFLNLVNQVKCGTLTDPHNSATLIFHVEEISVEGPIGLNLIMSGPGIKETTSCYVKGLPTNLVEVRKEVNKEFPIGVDIIVVSSSGEMVGIPRTTMIESEGYVWDM</sequence>
<protein>
    <submittedName>
        <fullName evidence="1">Phosphonate C-P lyase system protein PhnH</fullName>
    </submittedName>
</protein>
<gene>
    <name evidence="1" type="primary">phnH</name>
    <name evidence="1" type="ORF">ACFSCX_01235</name>
</gene>
<dbReference type="InterPro" id="IPR008772">
    <property type="entry name" value="Phosphonate_metab_PhnH"/>
</dbReference>
<dbReference type="Gene3D" id="3.40.50.11310">
    <property type="entry name" value="Bacterial phosphonate metabolism protein PhnH"/>
    <property type="match status" value="1"/>
</dbReference>
<keyword evidence="1" id="KW-0456">Lyase</keyword>
<organism evidence="1 2">
    <name type="scientific">Bacillus salitolerans</name>
    <dbReference type="NCBI Taxonomy" id="1437434"/>
    <lineage>
        <taxon>Bacteria</taxon>
        <taxon>Bacillati</taxon>
        <taxon>Bacillota</taxon>
        <taxon>Bacilli</taxon>
        <taxon>Bacillales</taxon>
        <taxon>Bacillaceae</taxon>
        <taxon>Bacillus</taxon>
    </lineage>
</organism>
<reference evidence="2" key="1">
    <citation type="journal article" date="2019" name="Int. J. Syst. Evol. Microbiol.">
        <title>The Global Catalogue of Microorganisms (GCM) 10K type strain sequencing project: providing services to taxonomists for standard genome sequencing and annotation.</title>
        <authorList>
            <consortium name="The Broad Institute Genomics Platform"/>
            <consortium name="The Broad Institute Genome Sequencing Center for Infectious Disease"/>
            <person name="Wu L."/>
            <person name="Ma J."/>
        </authorList>
    </citation>
    <scope>NUCLEOTIDE SEQUENCE [LARGE SCALE GENOMIC DNA]</scope>
    <source>
        <strain evidence="2">CCUG 49339</strain>
    </source>
</reference>
<name>A0ABW4LL97_9BACI</name>
<evidence type="ECO:0000313" key="2">
    <source>
        <dbReference type="Proteomes" id="UP001597214"/>
    </source>
</evidence>
<comment type="caution">
    <text evidence="1">The sequence shown here is derived from an EMBL/GenBank/DDBJ whole genome shotgun (WGS) entry which is preliminary data.</text>
</comment>
<proteinExistence type="predicted"/>
<keyword evidence="2" id="KW-1185">Reference proteome</keyword>
<dbReference type="RefSeq" id="WP_377926267.1">
    <property type="nucleotide sequence ID" value="NZ_JBHUEM010000001.1"/>
</dbReference>
<dbReference type="Proteomes" id="UP001597214">
    <property type="component" value="Unassembled WGS sequence"/>
</dbReference>
<dbReference type="NCBIfam" id="TIGR03292">
    <property type="entry name" value="PhnH_redo"/>
    <property type="match status" value="1"/>
</dbReference>
<evidence type="ECO:0000313" key="1">
    <source>
        <dbReference type="EMBL" id="MFD1735176.1"/>
    </source>
</evidence>
<dbReference type="PIRSF" id="PIRSF020680">
    <property type="entry name" value="PhnH"/>
    <property type="match status" value="1"/>
</dbReference>
<dbReference type="Pfam" id="PF05845">
    <property type="entry name" value="PhnH"/>
    <property type="match status" value="1"/>
</dbReference>
<dbReference type="SUPFAM" id="SSF159709">
    <property type="entry name" value="PhnH-like"/>
    <property type="match status" value="1"/>
</dbReference>
<dbReference type="GO" id="GO:0016829">
    <property type="term" value="F:lyase activity"/>
    <property type="evidence" value="ECO:0007669"/>
    <property type="project" value="UniProtKB-KW"/>
</dbReference>